<accession>A0ABS8SP10</accession>
<evidence type="ECO:0000313" key="2">
    <source>
        <dbReference type="Proteomes" id="UP000823775"/>
    </source>
</evidence>
<feature type="non-terminal residue" evidence="1">
    <location>
        <position position="1"/>
    </location>
</feature>
<dbReference type="Proteomes" id="UP000823775">
    <property type="component" value="Unassembled WGS sequence"/>
</dbReference>
<protein>
    <submittedName>
        <fullName evidence="1">Uncharacterized protein</fullName>
    </submittedName>
</protein>
<sequence>SLWVRHPDLKKGHYITFTTRTFAGSSSARGDVNYRDFSGAARPIRATTWERRDGLRATFFALSHASP</sequence>
<keyword evidence="2" id="KW-1185">Reference proteome</keyword>
<comment type="caution">
    <text evidence="1">The sequence shown here is derived from an EMBL/GenBank/DDBJ whole genome shotgun (WGS) entry which is preliminary data.</text>
</comment>
<proteinExistence type="predicted"/>
<reference evidence="1 2" key="1">
    <citation type="journal article" date="2021" name="BMC Genomics">
        <title>Datura genome reveals duplications of psychoactive alkaloid biosynthetic genes and high mutation rate following tissue culture.</title>
        <authorList>
            <person name="Rajewski A."/>
            <person name="Carter-House D."/>
            <person name="Stajich J."/>
            <person name="Litt A."/>
        </authorList>
    </citation>
    <scope>NUCLEOTIDE SEQUENCE [LARGE SCALE GENOMIC DNA]</scope>
    <source>
        <strain evidence="1">AR-01</strain>
    </source>
</reference>
<gene>
    <name evidence="1" type="ORF">HAX54_043942</name>
</gene>
<name>A0ABS8SP10_DATST</name>
<organism evidence="1 2">
    <name type="scientific">Datura stramonium</name>
    <name type="common">Jimsonweed</name>
    <name type="synonym">Common thornapple</name>
    <dbReference type="NCBI Taxonomy" id="4076"/>
    <lineage>
        <taxon>Eukaryota</taxon>
        <taxon>Viridiplantae</taxon>
        <taxon>Streptophyta</taxon>
        <taxon>Embryophyta</taxon>
        <taxon>Tracheophyta</taxon>
        <taxon>Spermatophyta</taxon>
        <taxon>Magnoliopsida</taxon>
        <taxon>eudicotyledons</taxon>
        <taxon>Gunneridae</taxon>
        <taxon>Pentapetalae</taxon>
        <taxon>asterids</taxon>
        <taxon>lamiids</taxon>
        <taxon>Solanales</taxon>
        <taxon>Solanaceae</taxon>
        <taxon>Solanoideae</taxon>
        <taxon>Datureae</taxon>
        <taxon>Datura</taxon>
    </lineage>
</organism>
<evidence type="ECO:0000313" key="1">
    <source>
        <dbReference type="EMBL" id="MCD7460611.1"/>
    </source>
</evidence>
<dbReference type="EMBL" id="JACEIK010000664">
    <property type="protein sequence ID" value="MCD7460611.1"/>
    <property type="molecule type" value="Genomic_DNA"/>
</dbReference>